<organism evidence="2 3">
    <name type="scientific">Epibacterium ulvae</name>
    <dbReference type="NCBI Taxonomy" id="1156985"/>
    <lineage>
        <taxon>Bacteria</taxon>
        <taxon>Pseudomonadati</taxon>
        <taxon>Pseudomonadota</taxon>
        <taxon>Alphaproteobacteria</taxon>
        <taxon>Rhodobacterales</taxon>
        <taxon>Roseobacteraceae</taxon>
        <taxon>Epibacterium</taxon>
    </lineage>
</organism>
<dbReference type="RefSeq" id="WP_090217201.1">
    <property type="nucleotide sequence ID" value="NZ_FMWG01000003.1"/>
</dbReference>
<reference evidence="2 3" key="1">
    <citation type="submission" date="2016-10" db="EMBL/GenBank/DDBJ databases">
        <authorList>
            <person name="de Groot N.N."/>
        </authorList>
    </citation>
    <scope>NUCLEOTIDE SEQUENCE [LARGE SCALE GENOMIC DNA]</scope>
    <source>
        <strain evidence="2 3">U95</strain>
    </source>
</reference>
<evidence type="ECO:0000313" key="2">
    <source>
        <dbReference type="EMBL" id="SCZ57851.1"/>
    </source>
</evidence>
<keyword evidence="3" id="KW-1185">Reference proteome</keyword>
<proteinExistence type="predicted"/>
<dbReference type="AlphaFoldDB" id="A0A1G5Q8Y4"/>
<name>A0A1G5Q8Y4_9RHOB</name>
<feature type="compositionally biased region" description="Polar residues" evidence="1">
    <location>
        <begin position="33"/>
        <end position="45"/>
    </location>
</feature>
<dbReference type="Proteomes" id="UP000198767">
    <property type="component" value="Unassembled WGS sequence"/>
</dbReference>
<evidence type="ECO:0000313" key="3">
    <source>
        <dbReference type="Proteomes" id="UP000198767"/>
    </source>
</evidence>
<gene>
    <name evidence="2" type="ORF">SAMN04488118_103156</name>
</gene>
<accession>A0A1G5Q8Y4</accession>
<feature type="compositionally biased region" description="Polar residues" evidence="1">
    <location>
        <begin position="7"/>
        <end position="18"/>
    </location>
</feature>
<feature type="region of interest" description="Disordered" evidence="1">
    <location>
        <begin position="1"/>
        <end position="78"/>
    </location>
</feature>
<evidence type="ECO:0000256" key="1">
    <source>
        <dbReference type="SAM" id="MobiDB-lite"/>
    </source>
</evidence>
<sequence>MRIQASIELSTPQSQQVDGQLRPAKKKAAPQGAMNTSTPKSTPRQSAVFDEANQKSKGPARTKRAPAASLSTVTGLPQRPATFISTNFEGSTRGSFDPGAEGDGYYTKFGQNIERGECAGACLVKAKDVLEGKKQVSETPPDAFKKALAQVKVHQVWAGVTAKDQSLNNEETPSSAGYPSLAKSFGLEATNYDGIAPGMIRDIQAENPDKPMILTLNDGVNWGHSVMIYEENDQLYFFDPNTKNLPIDTIEQLEDLLTEVAFDLDRGYGDENATEFNVTLSATVLENNDESVIETSTLQFNPPVDKIYSDQEND</sequence>
<protein>
    <submittedName>
        <fullName evidence="2">Uncharacterized protein</fullName>
    </submittedName>
</protein>
<dbReference type="EMBL" id="FMWG01000003">
    <property type="protein sequence ID" value="SCZ57851.1"/>
    <property type="molecule type" value="Genomic_DNA"/>
</dbReference>